<name>A0ACD5GYV3_9CYAN</name>
<evidence type="ECO:0000313" key="1">
    <source>
        <dbReference type="EMBL" id="XPM66200.1"/>
    </source>
</evidence>
<dbReference type="Proteomes" id="UP000095472">
    <property type="component" value="Chromosome"/>
</dbReference>
<gene>
    <name evidence="1" type="ORF">BH720_012835</name>
</gene>
<dbReference type="EMBL" id="CP182909">
    <property type="protein sequence ID" value="XPM66200.1"/>
    <property type="molecule type" value="Genomic_DNA"/>
</dbReference>
<keyword evidence="2" id="KW-1185">Reference proteome</keyword>
<reference evidence="1 2" key="1">
    <citation type="journal article" date="2016" name="Genome Announc.">
        <title>Draft Genome Sequence of the Thermotolerant Cyanobacterium Desertifilum sp. IPPAS B-1220.</title>
        <authorList>
            <person name="Mironov K.S."/>
            <person name="Sinetova M.A."/>
            <person name="Bolatkhan K."/>
            <person name="Zayadan B.K."/>
            <person name="Ustinova V.V."/>
            <person name="Kupriyanova E.V."/>
            <person name="Skrypnik A.N."/>
            <person name="Gogoleva N.E."/>
            <person name="Gogolev Y.V."/>
            <person name="Los D.A."/>
        </authorList>
    </citation>
    <scope>NUCLEOTIDE SEQUENCE [LARGE SCALE GENOMIC DNA]</scope>
    <source>
        <strain evidence="1 2">IPPAS B-1220</strain>
    </source>
</reference>
<evidence type="ECO:0000313" key="2">
    <source>
        <dbReference type="Proteomes" id="UP000095472"/>
    </source>
</evidence>
<organism evidence="1 2">
    <name type="scientific">Desertifilum tharense IPPAS B-1220</name>
    <dbReference type="NCBI Taxonomy" id="1781255"/>
    <lineage>
        <taxon>Bacteria</taxon>
        <taxon>Bacillati</taxon>
        <taxon>Cyanobacteriota</taxon>
        <taxon>Cyanophyceae</taxon>
        <taxon>Desertifilales</taxon>
        <taxon>Desertifilaceae</taxon>
        <taxon>Desertifilum</taxon>
    </lineage>
</organism>
<protein>
    <submittedName>
        <fullName evidence="1">Uncharacterized protein</fullName>
    </submittedName>
</protein>
<sequence>MGFGTIDFAWEADMTALMRRPMLVGGVSLSLGLWLLGSFQHSLAQMGEFSLLSAIALSSLFWWLNAKRTPQLDLSPVLTPVDRETVPKRRSLKPKRPLATWKPKIKISPPGRQN</sequence>
<accession>A0ACD5GYV3</accession>
<proteinExistence type="predicted"/>